<keyword evidence="2" id="KW-0964">Secreted</keyword>
<dbReference type="SUPFAM" id="SSF82895">
    <property type="entry name" value="TSP-1 type 1 repeat"/>
    <property type="match status" value="4"/>
</dbReference>
<dbReference type="Pfam" id="PF00090">
    <property type="entry name" value="TSP_1"/>
    <property type="match status" value="4"/>
</dbReference>
<evidence type="ECO:0000256" key="5">
    <source>
        <dbReference type="ARBA" id="ARBA00023157"/>
    </source>
</evidence>
<sequence>MNNILWPLIVRHILDNSCTFQDDNALKKTTALSLEYSNDDTDTGFSADESSIQDKLVNGYLTAWRHWGSCSATCEGTRKRTRLCHPPEHGGAPCPGSTVGYSECGALHCPVDGQLSDWGPWSHCSATCEGLKNRKRTCIPPQHGGAPCTGETNQTAKCGNEHCPGVTCPICNENLECTWNTTCHMSETCLVRNFQGYKFSTHCILELGALVNGVPGVNAMQPVKVLRTGLERAALTKPMMFHWMGIHWLWGGGPPGGVPVGVWSPCSVTCGNGTRVRSRACIPPKYGGLNCTEPLFEMNNCSQVPCPGGWSFWSDWTTCPIPCEGRSKSRRRYCVTQFCNGHYFEFKDCEPKDCSGARRQTENHNTTTLSSKVTKQQTIFIKTPSSVMSTSSIPRAPFRRTNVTIHPFIIVTVPALLHHTDTVKNGERLQLTKKLTSLDHIVDNYRRKNNTTAGKQMLKPSSSKSKTANESNTNIVILVALPVLTICVVLYLAVKLFRISSNLESVDVSTSNKELSLSDYRDQDREEREYHYVSYDEISKRGSYENKSPSQSYVYDVTWF</sequence>
<evidence type="ECO:0000256" key="4">
    <source>
        <dbReference type="ARBA" id="ARBA00022737"/>
    </source>
</evidence>
<dbReference type="PANTHER" id="PTHR22906">
    <property type="entry name" value="PROPERDIN"/>
    <property type="match status" value="1"/>
</dbReference>
<organism evidence="6">
    <name type="scientific">Magallana gigas</name>
    <name type="common">Pacific oyster</name>
    <name type="synonym">Crassostrea gigas</name>
    <dbReference type="NCBI Taxonomy" id="29159"/>
    <lineage>
        <taxon>Eukaryota</taxon>
        <taxon>Metazoa</taxon>
        <taxon>Spiralia</taxon>
        <taxon>Lophotrochozoa</taxon>
        <taxon>Mollusca</taxon>
        <taxon>Bivalvia</taxon>
        <taxon>Autobranchia</taxon>
        <taxon>Pteriomorphia</taxon>
        <taxon>Ostreida</taxon>
        <taxon>Ostreoidea</taxon>
        <taxon>Ostreidae</taxon>
        <taxon>Magallana</taxon>
    </lineage>
</organism>
<dbReference type="PROSITE" id="PS50092">
    <property type="entry name" value="TSP1"/>
    <property type="match status" value="4"/>
</dbReference>
<dbReference type="SMART" id="SM00209">
    <property type="entry name" value="TSP1"/>
    <property type="match status" value="4"/>
</dbReference>
<protein>
    <submittedName>
        <fullName evidence="6">Brain-specific angiogenesis inhibitor 3</fullName>
    </submittedName>
</protein>
<keyword evidence="4" id="KW-0677">Repeat</keyword>
<dbReference type="HOGENOM" id="CLU_486852_0_0_1"/>
<gene>
    <name evidence="6" type="ORF">CGI_10024535</name>
</gene>
<dbReference type="InterPro" id="IPR000884">
    <property type="entry name" value="TSP1_rpt"/>
</dbReference>
<dbReference type="InterPro" id="IPR036383">
    <property type="entry name" value="TSP1_rpt_sf"/>
</dbReference>
<dbReference type="PANTHER" id="PTHR22906:SF43">
    <property type="entry name" value="PROPERDIN"/>
    <property type="match status" value="1"/>
</dbReference>
<evidence type="ECO:0000256" key="3">
    <source>
        <dbReference type="ARBA" id="ARBA00022729"/>
    </source>
</evidence>
<dbReference type="EMBL" id="JH818600">
    <property type="protein sequence ID" value="EKC30302.1"/>
    <property type="molecule type" value="Genomic_DNA"/>
</dbReference>
<name>K1Q1H5_MAGGI</name>
<evidence type="ECO:0000256" key="1">
    <source>
        <dbReference type="ARBA" id="ARBA00004613"/>
    </source>
</evidence>
<dbReference type="InParanoid" id="K1Q1H5"/>
<keyword evidence="5" id="KW-1015">Disulfide bond</keyword>
<reference evidence="6" key="1">
    <citation type="journal article" date="2012" name="Nature">
        <title>The oyster genome reveals stress adaptation and complexity of shell formation.</title>
        <authorList>
            <person name="Zhang G."/>
            <person name="Fang X."/>
            <person name="Guo X."/>
            <person name="Li L."/>
            <person name="Luo R."/>
            <person name="Xu F."/>
            <person name="Yang P."/>
            <person name="Zhang L."/>
            <person name="Wang X."/>
            <person name="Qi H."/>
            <person name="Xiong Z."/>
            <person name="Que H."/>
            <person name="Xie Y."/>
            <person name="Holland P.W."/>
            <person name="Paps J."/>
            <person name="Zhu Y."/>
            <person name="Wu F."/>
            <person name="Chen Y."/>
            <person name="Wang J."/>
            <person name="Peng C."/>
            <person name="Meng J."/>
            <person name="Yang L."/>
            <person name="Liu J."/>
            <person name="Wen B."/>
            <person name="Zhang N."/>
            <person name="Huang Z."/>
            <person name="Zhu Q."/>
            <person name="Feng Y."/>
            <person name="Mount A."/>
            <person name="Hedgecock D."/>
            <person name="Xu Z."/>
            <person name="Liu Y."/>
            <person name="Domazet-Loso T."/>
            <person name="Du Y."/>
            <person name="Sun X."/>
            <person name="Zhang S."/>
            <person name="Liu B."/>
            <person name="Cheng P."/>
            <person name="Jiang X."/>
            <person name="Li J."/>
            <person name="Fan D."/>
            <person name="Wang W."/>
            <person name="Fu W."/>
            <person name="Wang T."/>
            <person name="Wang B."/>
            <person name="Zhang J."/>
            <person name="Peng Z."/>
            <person name="Li Y."/>
            <person name="Li N."/>
            <person name="Wang J."/>
            <person name="Chen M."/>
            <person name="He Y."/>
            <person name="Tan F."/>
            <person name="Song X."/>
            <person name="Zheng Q."/>
            <person name="Huang R."/>
            <person name="Yang H."/>
            <person name="Du X."/>
            <person name="Chen L."/>
            <person name="Yang M."/>
            <person name="Gaffney P.M."/>
            <person name="Wang S."/>
            <person name="Luo L."/>
            <person name="She Z."/>
            <person name="Ming Y."/>
            <person name="Huang W."/>
            <person name="Zhang S."/>
            <person name="Huang B."/>
            <person name="Zhang Y."/>
            <person name="Qu T."/>
            <person name="Ni P."/>
            <person name="Miao G."/>
            <person name="Wang J."/>
            <person name="Wang Q."/>
            <person name="Steinberg C.E."/>
            <person name="Wang H."/>
            <person name="Li N."/>
            <person name="Qian L."/>
            <person name="Zhang G."/>
            <person name="Li Y."/>
            <person name="Yang H."/>
            <person name="Liu X."/>
            <person name="Wang J."/>
            <person name="Yin Y."/>
            <person name="Wang J."/>
        </authorList>
    </citation>
    <scope>NUCLEOTIDE SEQUENCE [LARGE SCALE GENOMIC DNA]</scope>
    <source>
        <strain evidence="6">05x7-T-G4-1.051#20</strain>
    </source>
</reference>
<dbReference type="AlphaFoldDB" id="K1Q1H5"/>
<evidence type="ECO:0000256" key="2">
    <source>
        <dbReference type="ARBA" id="ARBA00022525"/>
    </source>
</evidence>
<dbReference type="InterPro" id="IPR052065">
    <property type="entry name" value="Compl_asym_regulator"/>
</dbReference>
<dbReference type="Gene3D" id="2.20.100.10">
    <property type="entry name" value="Thrombospondin type-1 (TSP1) repeat"/>
    <property type="match status" value="4"/>
</dbReference>
<comment type="subcellular location">
    <subcellularLocation>
        <location evidence="1">Secreted</location>
    </subcellularLocation>
</comment>
<accession>K1Q1H5</accession>
<proteinExistence type="predicted"/>
<evidence type="ECO:0000313" key="6">
    <source>
        <dbReference type="EMBL" id="EKC30302.1"/>
    </source>
</evidence>
<keyword evidence="3" id="KW-0732">Signal</keyword>